<dbReference type="EMBL" id="CAJFDH010000006">
    <property type="protein sequence ID" value="CAD5227886.1"/>
    <property type="molecule type" value="Genomic_DNA"/>
</dbReference>
<feature type="transmembrane region" description="Helical" evidence="1">
    <location>
        <begin position="143"/>
        <end position="165"/>
    </location>
</feature>
<organism evidence="2 3">
    <name type="scientific">Bursaphelenchus okinawaensis</name>
    <dbReference type="NCBI Taxonomy" id="465554"/>
    <lineage>
        <taxon>Eukaryota</taxon>
        <taxon>Metazoa</taxon>
        <taxon>Ecdysozoa</taxon>
        <taxon>Nematoda</taxon>
        <taxon>Chromadorea</taxon>
        <taxon>Rhabditida</taxon>
        <taxon>Tylenchina</taxon>
        <taxon>Tylenchomorpha</taxon>
        <taxon>Aphelenchoidea</taxon>
        <taxon>Aphelenchoididae</taxon>
        <taxon>Bursaphelenchus</taxon>
    </lineage>
</organism>
<feature type="transmembrane region" description="Helical" evidence="1">
    <location>
        <begin position="71"/>
        <end position="89"/>
    </location>
</feature>
<dbReference type="EMBL" id="CAJFCW020000006">
    <property type="protein sequence ID" value="CAG9123787.1"/>
    <property type="molecule type" value="Genomic_DNA"/>
</dbReference>
<feature type="transmembrane region" description="Helical" evidence="1">
    <location>
        <begin position="43"/>
        <end position="65"/>
    </location>
</feature>
<dbReference type="OrthoDB" id="10291252at2759"/>
<keyword evidence="1" id="KW-0812">Transmembrane</keyword>
<keyword evidence="3" id="KW-1185">Reference proteome</keyword>
<evidence type="ECO:0000313" key="3">
    <source>
        <dbReference type="Proteomes" id="UP000614601"/>
    </source>
</evidence>
<dbReference type="Proteomes" id="UP000783686">
    <property type="component" value="Unassembled WGS sequence"/>
</dbReference>
<reference evidence="2" key="1">
    <citation type="submission" date="2020-09" db="EMBL/GenBank/DDBJ databases">
        <authorList>
            <person name="Kikuchi T."/>
        </authorList>
    </citation>
    <scope>NUCLEOTIDE SEQUENCE</scope>
    <source>
        <strain evidence="2">SH1</strain>
    </source>
</reference>
<sequence>MMNYMHPARDPNGKQSRRYESVKQVMDNSGDYKCCFDLFDVHFGTFIIGHLGIAISIVEAFIVSTVHEHDYAPSLCIVFILTAFSYLALMISNRMKKRNIYVVHMVVNCFFILMTYMLGFAFIKKSVYDLRRSYEIDFSFQALAVGVSAVISSTVYTYFWIIVYWDYNYLGQWRRLERRQEFVKHVFVLF</sequence>
<keyword evidence="1" id="KW-0472">Membrane</keyword>
<proteinExistence type="predicted"/>
<protein>
    <submittedName>
        <fullName evidence="2">Uncharacterized protein</fullName>
    </submittedName>
</protein>
<keyword evidence="1" id="KW-1133">Transmembrane helix</keyword>
<feature type="transmembrane region" description="Helical" evidence="1">
    <location>
        <begin position="101"/>
        <end position="123"/>
    </location>
</feature>
<evidence type="ECO:0000313" key="2">
    <source>
        <dbReference type="EMBL" id="CAD5227886.1"/>
    </source>
</evidence>
<dbReference type="Proteomes" id="UP000614601">
    <property type="component" value="Unassembled WGS sequence"/>
</dbReference>
<gene>
    <name evidence="2" type="ORF">BOKJ2_LOCUS12397</name>
</gene>
<comment type="caution">
    <text evidence="2">The sequence shown here is derived from an EMBL/GenBank/DDBJ whole genome shotgun (WGS) entry which is preliminary data.</text>
</comment>
<evidence type="ECO:0000256" key="1">
    <source>
        <dbReference type="SAM" id="Phobius"/>
    </source>
</evidence>
<dbReference type="AlphaFoldDB" id="A0A811LHA2"/>
<name>A0A811LHA2_9BILA</name>
<accession>A0A811LHA2</accession>